<protein>
    <submittedName>
        <fullName evidence="2">Polysaccharide biosynthesis protein</fullName>
    </submittedName>
</protein>
<evidence type="ECO:0000256" key="1">
    <source>
        <dbReference type="SAM" id="Phobius"/>
    </source>
</evidence>
<proteinExistence type="predicted"/>
<feature type="transmembrane region" description="Helical" evidence="1">
    <location>
        <begin position="6"/>
        <end position="25"/>
    </location>
</feature>
<keyword evidence="1" id="KW-1133">Transmembrane helix</keyword>
<evidence type="ECO:0000313" key="3">
    <source>
        <dbReference type="Proteomes" id="UP000473113"/>
    </source>
</evidence>
<comment type="caution">
    <text evidence="2">The sequence shown here is derived from an EMBL/GenBank/DDBJ whole genome shotgun (WGS) entry which is preliminary data.</text>
</comment>
<gene>
    <name evidence="2" type="ORF">G6Y24_10560</name>
</gene>
<reference evidence="2 3" key="1">
    <citation type="submission" date="2020-02" db="EMBL/GenBank/DDBJ databases">
        <title>Detection of Heterogeneous Vancomycin Intermediate Resistance in Methicillin Resistant Staphylococcus aureus Isolates from Latin-America.</title>
        <authorList>
            <person name="Castro-Cardozo B."/>
            <person name="Berrio M."/>
            <person name="Vargas M.L."/>
            <person name="Carvajal L.P."/>
            <person name="Millan L.V."/>
            <person name="Rios R."/>
            <person name="Hernandez A."/>
            <person name="Rincon S.L."/>
            <person name="Cubides P."/>
            <person name="Forero E."/>
            <person name="Dinh A."/>
            <person name="Seas C."/>
            <person name="Munita J.M."/>
            <person name="Arias C.A."/>
            <person name="Reyes J."/>
            <person name="Diaz L."/>
        </authorList>
    </citation>
    <scope>NUCLEOTIDE SEQUENCE [LARGE SCALE GENOMIC DNA]</scope>
    <source>
        <strain evidence="2 3">UG255</strain>
    </source>
</reference>
<keyword evidence="1" id="KW-0472">Membrane</keyword>
<feature type="non-terminal residue" evidence="2">
    <location>
        <position position="108"/>
    </location>
</feature>
<evidence type="ECO:0000313" key="2">
    <source>
        <dbReference type="EMBL" id="NGW67932.1"/>
    </source>
</evidence>
<organism evidence="2 3">
    <name type="scientific">Staphylococcus aureus</name>
    <dbReference type="NCBI Taxonomy" id="1280"/>
    <lineage>
        <taxon>Bacteria</taxon>
        <taxon>Bacillati</taxon>
        <taxon>Bacillota</taxon>
        <taxon>Bacilli</taxon>
        <taxon>Bacillales</taxon>
        <taxon>Staphylococcaceae</taxon>
        <taxon>Staphylococcus</taxon>
    </lineage>
</organism>
<keyword evidence="1" id="KW-0812">Transmembrane</keyword>
<name>A0A6M1XST3_STAAU</name>
<accession>A0A6M1XST3</accession>
<dbReference type="Proteomes" id="UP000473113">
    <property type="component" value="Unassembled WGS sequence"/>
</dbReference>
<dbReference type="AlphaFoldDB" id="A0A6M1XST3"/>
<feature type="non-terminal residue" evidence="2">
    <location>
        <position position="1"/>
    </location>
</feature>
<sequence length="108" mass="12320">AVTQATFAAFIGMLASFAVLGYYMYKQKPLFDYLEEHSANEHEIAPKELLIETFKEAIPFIVVGSGVTVFKLVDQFTFSNFMRLFTDYSDTQLRELFGIFNANPDKLT</sequence>
<dbReference type="EMBL" id="JAALTR010000254">
    <property type="protein sequence ID" value="NGW67932.1"/>
    <property type="molecule type" value="Genomic_DNA"/>
</dbReference>